<name>A0ABR2GZL0_9EUKA</name>
<reference evidence="1 2" key="1">
    <citation type="submission" date="2024-04" db="EMBL/GenBank/DDBJ databases">
        <title>Tritrichomonas musculus Genome.</title>
        <authorList>
            <person name="Alves-Ferreira E."/>
            <person name="Grigg M."/>
            <person name="Lorenzi H."/>
            <person name="Galac M."/>
        </authorList>
    </citation>
    <scope>NUCLEOTIDE SEQUENCE [LARGE SCALE GENOMIC DNA]</scope>
    <source>
        <strain evidence="1 2">EAF2021</strain>
    </source>
</reference>
<dbReference type="EMBL" id="JAPFFF010000052">
    <property type="protein sequence ID" value="KAK8839379.1"/>
    <property type="molecule type" value="Genomic_DNA"/>
</dbReference>
<keyword evidence="2" id="KW-1185">Reference proteome</keyword>
<accession>A0ABR2GZL0</accession>
<protein>
    <submittedName>
        <fullName evidence="1">Uncharacterized protein</fullName>
    </submittedName>
</protein>
<comment type="caution">
    <text evidence="1">The sequence shown here is derived from an EMBL/GenBank/DDBJ whole genome shotgun (WGS) entry which is preliminary data.</text>
</comment>
<dbReference type="Proteomes" id="UP001470230">
    <property type="component" value="Unassembled WGS sequence"/>
</dbReference>
<evidence type="ECO:0000313" key="2">
    <source>
        <dbReference type="Proteomes" id="UP001470230"/>
    </source>
</evidence>
<gene>
    <name evidence="1" type="ORF">M9Y10_032316</name>
</gene>
<organism evidence="1 2">
    <name type="scientific">Tritrichomonas musculus</name>
    <dbReference type="NCBI Taxonomy" id="1915356"/>
    <lineage>
        <taxon>Eukaryota</taxon>
        <taxon>Metamonada</taxon>
        <taxon>Parabasalia</taxon>
        <taxon>Tritrichomonadida</taxon>
        <taxon>Tritrichomonadidae</taxon>
        <taxon>Tritrichomonas</taxon>
    </lineage>
</organism>
<sequence length="216" mass="25691">MKIDVLFPYDNGEQDRFPYFQYRIKMEDQFDVELISRIIKEGDIVRDNDFYFTTVIAVNFDAQQKTLEINGRQLFTYKVISFETSKAIEILIHQENDHRLKKMNKMIEDIPKYEMYKKSISSDHIQNEGFRILHEYINRKPYKVVFGNNVISSLNDEQVKVVFVCWKFIKTSNKKIFKILAPDTHKYKNANVIVVWKGNENYEELKTYGGIVGVLY</sequence>
<evidence type="ECO:0000313" key="1">
    <source>
        <dbReference type="EMBL" id="KAK8839379.1"/>
    </source>
</evidence>
<proteinExistence type="predicted"/>